<dbReference type="SUPFAM" id="SSF48239">
    <property type="entry name" value="Terpenoid cyclases/Protein prenyltransferases"/>
    <property type="match status" value="1"/>
</dbReference>
<dbReference type="Gene3D" id="1.50.10.20">
    <property type="match status" value="1"/>
</dbReference>
<name>A0A4Y6PZE7_PERCE</name>
<feature type="signal peptide" evidence="4">
    <location>
        <begin position="1"/>
        <end position="26"/>
    </location>
</feature>
<dbReference type="PANTHER" id="PTHR40094">
    <property type="entry name" value="ALPHA-2-MACROGLOBULIN HOMOLOG"/>
    <property type="match status" value="1"/>
</dbReference>
<dbReference type="Pfam" id="PF11974">
    <property type="entry name" value="bMG3"/>
    <property type="match status" value="1"/>
</dbReference>
<accession>A0A4Y6PZE7</accession>
<protein>
    <recommendedName>
        <fullName evidence="9">Alpha-2-macroglobulin</fullName>
    </recommendedName>
</protein>
<dbReference type="Pfam" id="PF13205">
    <property type="entry name" value="Big_5"/>
    <property type="match status" value="1"/>
</dbReference>
<reference evidence="7 8" key="1">
    <citation type="submission" date="2019-06" db="EMBL/GenBank/DDBJ databases">
        <title>Persicimonas caeni gen. nov., sp. nov., a predatory bacterium isolated from solar saltern.</title>
        <authorList>
            <person name="Wang S."/>
        </authorList>
    </citation>
    <scope>NUCLEOTIDE SEQUENCE [LARGE SCALE GENOMIC DNA]</scope>
    <source>
        <strain evidence="7 8">YN101</strain>
    </source>
</reference>
<dbReference type="InterPro" id="IPR021868">
    <property type="entry name" value="Alpha_2_Macroglob_MG3"/>
</dbReference>
<feature type="compositionally biased region" description="Low complexity" evidence="3">
    <location>
        <begin position="130"/>
        <end position="139"/>
    </location>
</feature>
<dbReference type="PROSITE" id="PS51257">
    <property type="entry name" value="PROKAR_LIPOPROTEIN"/>
    <property type="match status" value="1"/>
</dbReference>
<dbReference type="Gene3D" id="2.60.40.3710">
    <property type="match status" value="1"/>
</dbReference>
<gene>
    <name evidence="7" type="ORF">FIV42_23720</name>
</gene>
<evidence type="ECO:0000256" key="2">
    <source>
        <dbReference type="ARBA" id="ARBA00022729"/>
    </source>
</evidence>
<feature type="region of interest" description="Disordered" evidence="3">
    <location>
        <begin position="28"/>
        <end position="58"/>
    </location>
</feature>
<comment type="similarity">
    <text evidence="1">Belongs to the protease inhibitor I39 (alpha-2-macroglobulin) family. Bacterial alpha-2-macroglobulin subfamily.</text>
</comment>
<dbReference type="Pfam" id="PF07703">
    <property type="entry name" value="A2M_BRD"/>
    <property type="match status" value="1"/>
</dbReference>
<evidence type="ECO:0000259" key="5">
    <source>
        <dbReference type="SMART" id="SM01359"/>
    </source>
</evidence>
<evidence type="ECO:0000256" key="1">
    <source>
        <dbReference type="ARBA" id="ARBA00010556"/>
    </source>
</evidence>
<dbReference type="Gene3D" id="2.60.40.1930">
    <property type="match status" value="1"/>
</dbReference>
<keyword evidence="8" id="KW-1185">Reference proteome</keyword>
<evidence type="ECO:0000259" key="6">
    <source>
        <dbReference type="SMART" id="SM01360"/>
    </source>
</evidence>
<evidence type="ECO:0000256" key="4">
    <source>
        <dbReference type="SAM" id="SignalP"/>
    </source>
</evidence>
<evidence type="ECO:0000313" key="8">
    <source>
        <dbReference type="Proteomes" id="UP000315995"/>
    </source>
</evidence>
<feature type="chain" id="PRO_5030106744" description="Alpha-2-macroglobulin" evidence="4">
    <location>
        <begin position="27"/>
        <end position="2032"/>
    </location>
</feature>
<feature type="domain" description="Alpha-2-macroglobulin" evidence="6">
    <location>
        <begin position="1323"/>
        <end position="1413"/>
    </location>
</feature>
<proteinExistence type="inferred from homology"/>
<dbReference type="Pfam" id="PF17973">
    <property type="entry name" value="bMG10"/>
    <property type="match status" value="1"/>
</dbReference>
<dbReference type="InterPro" id="IPR051802">
    <property type="entry name" value="YfhM-like"/>
</dbReference>
<dbReference type="InterPro" id="IPR001599">
    <property type="entry name" value="Macroglobln_a2"/>
</dbReference>
<dbReference type="GO" id="GO:0004866">
    <property type="term" value="F:endopeptidase inhibitor activity"/>
    <property type="evidence" value="ECO:0007669"/>
    <property type="project" value="InterPro"/>
</dbReference>
<feature type="compositionally biased region" description="Basic and acidic residues" evidence="3">
    <location>
        <begin position="1138"/>
        <end position="1149"/>
    </location>
</feature>
<dbReference type="Pfam" id="PF01835">
    <property type="entry name" value="MG2"/>
    <property type="match status" value="1"/>
</dbReference>
<dbReference type="Proteomes" id="UP000315995">
    <property type="component" value="Chromosome"/>
</dbReference>
<dbReference type="InterPro" id="IPR002890">
    <property type="entry name" value="MG2"/>
</dbReference>
<dbReference type="RefSeq" id="WP_141200097.1">
    <property type="nucleotide sequence ID" value="NZ_CP042468.1"/>
</dbReference>
<feature type="compositionally biased region" description="Basic and acidic residues" evidence="3">
    <location>
        <begin position="29"/>
        <end position="39"/>
    </location>
</feature>
<sequence>MSKYAMTNARIGVVFLSATLALTACSGCGDKKNERDDQTHAATETDGEYTVTTEDKEGLQFTLREAKETPDKLVRPRTVEGTPLGEAETKRLLGRLPALPAEEDAQEEFAFRKRSQPPPRTGETVKTAFPPEVEGGEVPEAQKGPLKVLRYAPEGNVDLAPKLSLTFSKPMVAVSGQEDAAETVPASIEPAVEGKWRWIGTRTALFEPEGERFPMATDYTVTVPKSLESATGDKLGEATTFTFSTPPLDITRVYPSHGPHVRDPLMFLEFNQRVNPEELLEYVTIKAGGSSYAPKLATDEQIKQDDAVSRLVEGARPNQWIAFYASELLPAASSVQIGIAKGAPSAEGPKVTKKAQFESSHTYEPLQVRRQSCTGRHKCPPMSGWWITFNNQLDEEAFSADMVTVEPELPNMDVKASYSSINIHGQSEPRTTYKVTLDASLKDRFGQTLGKDTTIEMEVGPAVPRLGSSAGLLTVLDPAAKGKFPIFSVNFGRIHVQAYEVEPEHWSDYLQFVNDRRRTDKATAPGKKVFDKKFELDAEEDEFAQTLIDLDEAWGEDGKGQLVLVVEPIKPFFTFNDRHYRNNDVITWVQNTDIAVDAFITNDRMLTWTSALADGEPLEGVEVSLLNGGATKTDKDGLADIDLTKLSGDQKLARGNVLVAKKGDDVAILPEYMSPWARGQSNWRRHKQSPDMLWHVFDDRGMYKPGETLHLKGWLRKAQKNRKDRLAMAGVEQVQYEAYGPRGNKIATGTADVNSAGGFDFEVDLPDDVNLGYARIQLRATGGDVSGATSHGFQIQEFRRPEFEVSVEAPAGPHVIGQSTQITVDADYYAGGGLSGAPVKWTVQTREGHYAPPNHDDYVFGKWTPWWMGSIGLNGFGGGSSAETFSGHTDASGEHHLEISFDAATPPLPTVVAPSAAVTDVNRQTWSASADLLVHPSKAYVGIRSEKNFVDKGDPIEIESIVTDIDGKILADRPVEISAARIDWQYKGGQWSEVEKDKKTCKISSKDDPQTCKFEPEKGGSWRITAITKDAKGRPNMSQMRVWVAGGETPPNRRAELQEVELIPDKETYEAGDTAKLLIQAPFADAEALMTVRQNGIVTEERFDIDGRSHTVEISISEADYPNVHVQVDLVGADYRRNKQGEPQKDAPKRPAFASGSLDLKVPPKKRVLSVDVTPAAKEVAPGTKTKISVAVTDADGKPAKGAEVALIAVDEAILALSGYQLSDPISSFYRQQSAGVQDRYMRSYLLLATIQEAIAGGADDGVMMDEMAEAEEAGATRSMAMQAAPAAAAPMEEKAAFGRGVGGSAGPAKPKPIALRKDFRALALFAPEVKTGADGKATVDLKLPDNLTRYRLMAVAVEGDDHFGKGESNLTARLPLMVRPSPPRFLNWGDRIEMPVVIQNQTDEPKQVNVAVRAANLRFGEVTGKTFEVPAKDRVEVRFPAVTEEAGEAIVQVAASTGNWADAAQKRLPVWTPATTEAFATYGTVDEGFVTQPVRAPSDAIELFGGLEVTTSSTAVQELTDAVLYLFEYPFECSEQLASRVMGIAALKDVLEAFDAEGLPEKEEMVAAVERDIRKLGQLQRSDGGFYLWSTRDHYRFPFAEVHVAHALQRAKMKGFEVSDEMLGKAHKFLNNVERYIPPTYSEITRNAVKAYAYYVLDVMGESAHKQARALAKKDPEEQLSMEAIGWLMATLADEPKAQSRIGEFERFLQNRVSETAATAQFTTSYGGQEHVLMHSSRRTDAILLDATMATEPKSDLIPKLVRGLLDHRTRGRWLNTQENVFVLLALDRYFQTYEKQTPNFVARMWLGDNYAGEHTYKGRTTDYKQVDIPMGTVVDVAGEEPANLTLQKDGKGRMYYRIGMKYAPKSLDLEPADYGFAVERRYEAVDDPDDVKQREDGTWVIKPGARVRIVLSMVAPARRYHVALVDPLPAGLEPLNPALAVTEVIPERQNEPQQQRGAYWWWFRPWYSHQNLRDERAEAFSPLVWAGVHEYTYVARATTPGEYVVPPTKAEEMYHPETFGRTGTDKVIVE</sequence>
<dbReference type="InterPro" id="IPR032812">
    <property type="entry name" value="SbsA_Ig"/>
</dbReference>
<keyword evidence="2 4" id="KW-0732">Signal</keyword>
<dbReference type="SMART" id="SM01359">
    <property type="entry name" value="A2M_N_2"/>
    <property type="match status" value="1"/>
</dbReference>
<dbReference type="InterPro" id="IPR008930">
    <property type="entry name" value="Terpenoid_cyclase/PrenylTrfase"/>
</dbReference>
<feature type="region of interest" description="Disordered" evidence="3">
    <location>
        <begin position="105"/>
        <end position="139"/>
    </location>
</feature>
<evidence type="ECO:0008006" key="9">
    <source>
        <dbReference type="Google" id="ProtNLM"/>
    </source>
</evidence>
<dbReference type="InterPro" id="IPR041246">
    <property type="entry name" value="Bact_MG10"/>
</dbReference>
<evidence type="ECO:0000313" key="7">
    <source>
        <dbReference type="EMBL" id="QDG53643.1"/>
    </source>
</evidence>
<feature type="domain" description="Alpha-2-macroglobulin bait region" evidence="5">
    <location>
        <begin position="1060"/>
        <end position="1217"/>
    </location>
</feature>
<dbReference type="EMBL" id="CP041186">
    <property type="protein sequence ID" value="QDG53643.1"/>
    <property type="molecule type" value="Genomic_DNA"/>
</dbReference>
<dbReference type="Pfam" id="PF00207">
    <property type="entry name" value="A2M"/>
    <property type="match status" value="1"/>
</dbReference>
<dbReference type="PANTHER" id="PTHR40094:SF1">
    <property type="entry name" value="UBIQUITIN DOMAIN-CONTAINING PROTEIN"/>
    <property type="match status" value="1"/>
</dbReference>
<dbReference type="OrthoDB" id="9767116at2"/>
<dbReference type="InterPro" id="IPR011625">
    <property type="entry name" value="A2M_N_BRD"/>
</dbReference>
<accession>A0A5B8YB14</accession>
<evidence type="ECO:0000256" key="3">
    <source>
        <dbReference type="SAM" id="MobiDB-lite"/>
    </source>
</evidence>
<feature type="region of interest" description="Disordered" evidence="3">
    <location>
        <begin position="1138"/>
        <end position="1157"/>
    </location>
</feature>
<organism evidence="7 8">
    <name type="scientific">Persicimonas caeni</name>
    <dbReference type="NCBI Taxonomy" id="2292766"/>
    <lineage>
        <taxon>Bacteria</taxon>
        <taxon>Deltaproteobacteria</taxon>
        <taxon>Bradymonadales</taxon>
        <taxon>Bradymonadaceae</taxon>
        <taxon>Persicimonas</taxon>
    </lineage>
</organism>
<dbReference type="SMART" id="SM01360">
    <property type="entry name" value="A2M"/>
    <property type="match status" value="1"/>
</dbReference>